<evidence type="ECO:0000256" key="9">
    <source>
        <dbReference type="ARBA" id="ARBA00023054"/>
    </source>
</evidence>
<evidence type="ECO:0000256" key="7">
    <source>
        <dbReference type="ARBA" id="ARBA00022843"/>
    </source>
</evidence>
<proteinExistence type="inferred from homology"/>
<reference evidence="14" key="1">
    <citation type="submission" date="2023-07" db="EMBL/GenBank/DDBJ databases">
        <authorList>
            <consortium name="AG Swart"/>
            <person name="Singh M."/>
            <person name="Singh A."/>
            <person name="Seah K."/>
            <person name="Emmerich C."/>
        </authorList>
    </citation>
    <scope>NUCLEOTIDE SEQUENCE</scope>
    <source>
        <strain evidence="14">DP1</strain>
    </source>
</reference>
<accession>A0AAD1XCS1</accession>
<dbReference type="EMBL" id="CAMPGE010008157">
    <property type="protein sequence ID" value="CAI2367063.1"/>
    <property type="molecule type" value="Genomic_DNA"/>
</dbReference>
<dbReference type="GO" id="GO:0005813">
    <property type="term" value="C:centrosome"/>
    <property type="evidence" value="ECO:0007669"/>
    <property type="project" value="UniProtKB-SubCell"/>
</dbReference>
<dbReference type="Pfam" id="PF05502">
    <property type="entry name" value="Dynactin_p62"/>
    <property type="match status" value="1"/>
</dbReference>
<evidence type="ECO:0000313" key="14">
    <source>
        <dbReference type="EMBL" id="CAI2367063.1"/>
    </source>
</evidence>
<evidence type="ECO:0000256" key="2">
    <source>
        <dbReference type="ARBA" id="ARBA00004529"/>
    </source>
</evidence>
<keyword evidence="10" id="KW-0206">Cytoskeleton</keyword>
<evidence type="ECO:0000256" key="8">
    <source>
        <dbReference type="ARBA" id="ARBA00022990"/>
    </source>
</evidence>
<keyword evidence="8" id="KW-0007">Acetylation</keyword>
<dbReference type="AlphaFoldDB" id="A0AAD1XCS1"/>
<evidence type="ECO:0000256" key="5">
    <source>
        <dbReference type="ARBA" id="ARBA00022499"/>
    </source>
</evidence>
<protein>
    <recommendedName>
        <fullName evidence="12">Dynactin subunit 4</fullName>
    </recommendedName>
</protein>
<dbReference type="Proteomes" id="UP001295684">
    <property type="component" value="Unassembled WGS sequence"/>
</dbReference>
<evidence type="ECO:0000256" key="10">
    <source>
        <dbReference type="ARBA" id="ARBA00023212"/>
    </source>
</evidence>
<dbReference type="PANTHER" id="PTHR13034:SF2">
    <property type="entry name" value="DYNACTIN SUBUNIT 4"/>
    <property type="match status" value="1"/>
</dbReference>
<name>A0AAD1XCS1_EUPCR</name>
<keyword evidence="5" id="KW-1017">Isopeptide bond</keyword>
<dbReference type="GO" id="GO:0005869">
    <property type="term" value="C:dynactin complex"/>
    <property type="evidence" value="ECO:0007669"/>
    <property type="project" value="InterPro"/>
</dbReference>
<evidence type="ECO:0000256" key="11">
    <source>
        <dbReference type="ARBA" id="ARBA00034776"/>
    </source>
</evidence>
<dbReference type="InterPro" id="IPR008603">
    <property type="entry name" value="DCTN4"/>
</dbReference>
<evidence type="ECO:0000256" key="12">
    <source>
        <dbReference type="ARBA" id="ARBA00034864"/>
    </source>
</evidence>
<evidence type="ECO:0000256" key="3">
    <source>
        <dbReference type="ARBA" id="ARBA00004657"/>
    </source>
</evidence>
<organism evidence="14 15">
    <name type="scientific">Euplotes crassus</name>
    <dbReference type="NCBI Taxonomy" id="5936"/>
    <lineage>
        <taxon>Eukaryota</taxon>
        <taxon>Sar</taxon>
        <taxon>Alveolata</taxon>
        <taxon>Ciliophora</taxon>
        <taxon>Intramacronucleata</taxon>
        <taxon>Spirotrichea</taxon>
        <taxon>Hypotrichia</taxon>
        <taxon>Euplotida</taxon>
        <taxon>Euplotidae</taxon>
        <taxon>Moneuplotes</taxon>
    </lineage>
</organism>
<comment type="subcellular location">
    <subcellularLocation>
        <location evidence="1">Cytoplasm</location>
        <location evidence="1">Cytoskeleton</location>
        <location evidence="1">Microtubule organizing center</location>
        <location evidence="1">Centrosome</location>
    </subcellularLocation>
    <subcellularLocation>
        <location evidence="2">Cytoplasm</location>
        <location evidence="2">Cytoskeleton</location>
        <location evidence="2">Stress fiber</location>
    </subcellularLocation>
    <subcellularLocation>
        <location evidence="3">Cytoplasm</location>
        <location evidence="3">Myofibril</location>
    </subcellularLocation>
</comment>
<evidence type="ECO:0000313" key="15">
    <source>
        <dbReference type="Proteomes" id="UP001295684"/>
    </source>
</evidence>
<evidence type="ECO:0000256" key="13">
    <source>
        <dbReference type="ARBA" id="ARBA00093507"/>
    </source>
</evidence>
<comment type="subunit">
    <text evidence="13">Subunit of dynactin, a multiprotein complex part of a tripartite complex with dynein and a adapter, such as BICDL1, BICD2 or HOOK3. The dynactin complex is built around ACTR1A/ACTB filament and consists of an actin-related filament composed of a shoulder domain, a pointed end and a barbed end. Its length is defined by its flexible shoulder domain. The soulder is composed of 2 DCTN1 subunits, 4 DCTN2 and 2 DCTN3. The 4 DCNT2 (via N-terminus) bind the ACTR1A filament and act as molecular rulers to determine the length. The pointed end is important for binding dynein-dynactin cargo adapters. Consists of 4 subunits: ACTR10, DCNT4, DCTN5 and DCTN6. The barbed end is composed of a CAPZA1:CAPZB heterodimers, which binds ACTR1A/ACTB filament and dynactin and stabilizes dynactin. Interacts with ATP7B, but not ATP7A, in a copper-dependent manner. Interacts with ANK2; this interaction is required for localization at costameres. Interacts with N4BP2L1.</text>
</comment>
<keyword evidence="7" id="KW-0832">Ubl conjugation</keyword>
<keyword evidence="9" id="KW-0175">Coiled coil</keyword>
<keyword evidence="15" id="KW-1185">Reference proteome</keyword>
<keyword evidence="6" id="KW-0597">Phosphoprotein</keyword>
<evidence type="ECO:0000256" key="1">
    <source>
        <dbReference type="ARBA" id="ARBA00004300"/>
    </source>
</evidence>
<sequence length="474" mass="55254">MYSLTTNRPPYVHVGCGCGRKFIIEEMYLNFDENQIICRFCTQNTIDDVFCPSCGERHSIRDSQSLDNKCSRCLYCPFCFNKVVLSKSTINDKKTYYFLCTSCKWNSVRIGIAEETPLDIMTKCSVSNDSRGDNLKNKVFLTLLNNLKANQDEIMNREKKEVRQKKKTNLVEENKGSSNLERVKYTHDMYAEDEKKRKEIRFHQMTMLEKPIPFQLLDGKIEPKVAEPPEELDLGKEFQIVEDNWKLRDLTNLEQRHKDVYNQHRKKSKLYPIPVSLLPFVTKQQKGTKKLLIRPNTSRAGADDKYFEVDQLAMKNFPTVTIKEMHAKNETTLDMYIRFTNPNMSNCGIRMIPLTPEQAEAYKPNLEFDMPEGFLKIDFHNDLIGREDIDTSVEMLKEFDVKEEDKAFIKDADMNFVLLKLPAKLKEGYLLSKNFARLGFNLEATFYRENFYTVESPIFITSSAKARKSQSKES</sequence>
<comment type="similarity">
    <text evidence="11">Belongs to the dynactin subunit 4 family.</text>
</comment>
<comment type="caution">
    <text evidence="14">The sequence shown here is derived from an EMBL/GenBank/DDBJ whole genome shotgun (WGS) entry which is preliminary data.</text>
</comment>
<keyword evidence="4" id="KW-0963">Cytoplasm</keyword>
<gene>
    <name evidence="14" type="ORF">ECRASSUSDP1_LOCUS8340</name>
</gene>
<evidence type="ECO:0000256" key="6">
    <source>
        <dbReference type="ARBA" id="ARBA00022553"/>
    </source>
</evidence>
<dbReference type="GO" id="GO:0001725">
    <property type="term" value="C:stress fiber"/>
    <property type="evidence" value="ECO:0007669"/>
    <property type="project" value="UniProtKB-SubCell"/>
</dbReference>
<dbReference type="PANTHER" id="PTHR13034">
    <property type="entry name" value="DYNACTIN P62 SUBUNIT"/>
    <property type="match status" value="1"/>
</dbReference>
<evidence type="ECO:0000256" key="4">
    <source>
        <dbReference type="ARBA" id="ARBA00022490"/>
    </source>
</evidence>